<accession>A0ACC8EPR4</accession>
<dbReference type="EMBL" id="KV748243">
    <property type="protein sequence ID" value="OCK88373.1"/>
    <property type="molecule type" value="Genomic_DNA"/>
</dbReference>
<feature type="non-terminal residue" evidence="1">
    <location>
        <position position="738"/>
    </location>
</feature>
<organism evidence="1 2">
    <name type="scientific">Cenococcum geophilum 1.58</name>
    <dbReference type="NCBI Taxonomy" id="794803"/>
    <lineage>
        <taxon>Eukaryota</taxon>
        <taxon>Fungi</taxon>
        <taxon>Dikarya</taxon>
        <taxon>Ascomycota</taxon>
        <taxon>Pezizomycotina</taxon>
        <taxon>Dothideomycetes</taxon>
        <taxon>Pleosporomycetidae</taxon>
        <taxon>Gloniales</taxon>
        <taxon>Gloniaceae</taxon>
        <taxon>Cenococcum</taxon>
    </lineage>
</organism>
<evidence type="ECO:0000313" key="2">
    <source>
        <dbReference type="Proteomes" id="UP000250078"/>
    </source>
</evidence>
<reference evidence="1 2" key="1">
    <citation type="journal article" date="2016" name="Nat. Commun.">
        <title>Ectomycorrhizal ecology is imprinted in the genome of the dominant symbiotic fungus Cenococcum geophilum.</title>
        <authorList>
            <consortium name="DOE Joint Genome Institute"/>
            <person name="Peter M."/>
            <person name="Kohler A."/>
            <person name="Ohm R.A."/>
            <person name="Kuo A."/>
            <person name="Krutzmann J."/>
            <person name="Morin E."/>
            <person name="Arend M."/>
            <person name="Barry K.W."/>
            <person name="Binder M."/>
            <person name="Choi C."/>
            <person name="Clum A."/>
            <person name="Copeland A."/>
            <person name="Grisel N."/>
            <person name="Haridas S."/>
            <person name="Kipfer T."/>
            <person name="LaButti K."/>
            <person name="Lindquist E."/>
            <person name="Lipzen A."/>
            <person name="Maire R."/>
            <person name="Meier B."/>
            <person name="Mihaltcheva S."/>
            <person name="Molinier V."/>
            <person name="Murat C."/>
            <person name="Poggeler S."/>
            <person name="Quandt C.A."/>
            <person name="Sperisen C."/>
            <person name="Tritt A."/>
            <person name="Tisserant E."/>
            <person name="Crous P.W."/>
            <person name="Henrissat B."/>
            <person name="Nehls U."/>
            <person name="Egli S."/>
            <person name="Spatafora J.W."/>
            <person name="Grigoriev I.V."/>
            <person name="Martin F.M."/>
        </authorList>
    </citation>
    <scope>NUCLEOTIDE SEQUENCE [LARGE SCALE GENOMIC DNA]</scope>
    <source>
        <strain evidence="1 2">1.58</strain>
    </source>
</reference>
<sequence>MGDPHGRKRERLQKLFTRKRKLASGLLPETPSQSTSLPADNPPKTLASAAARPIDPDPSPKSIPNIPTNGKPEDLWDRAEEELSNDKGKAGILEAYKEILRSQLGSELAAKGTASRHEQMSRLLNTKVEELERRKWRLHLRDHNIEVETLFSGVVRNILLAKNIISAALADPHAALACAGVSVILTLLIQPSEQRTALLQGLNYISTLICRFNVVEHVYRSRARIPSLRPEDAVQFEKKFEASLTTLYSQILEFQARALCHLSNHPVAQFLKNMFKYDGWGTLLQDIQGSESQCKGFKDLIDGEKLHKGLEEHKARMGELQQTTNNIMNTLKKDREEQKELVKKAKKVELLKKLYASPYSDRKDRNPERVEGTCEWFTNHQRFRNWQESEMSNLLWVSADPGCGKSVLAKYLVDTVLPSTASRTTCYFFFKDDLEDQRSAVSALCCILRQLFIQNNALLSNKILEKFEMDGEKLIGSFRGLWDILLSAAEDRNAGEIICILDALDECKDKGRAQIAEALRELYGTRTRKFALKFLLTSRPYIHIQRYFQSLEDRLPTIRLSGESEVELEKISREINVFIKSRIKDIGANLQLLPDEQKLLQDELTRVPNRTYLWVYLTLDMIQKSVNISRGSIRRGINEIPKTVEEAYDKILCRSHDSKIVMRLLHIIVAAARPLSLNEMALALAIKENHRTYDDLEVELEPEVRFRATVRELCGLFVTIIDSKIYLLHQTAKEFLVQ</sequence>
<evidence type="ECO:0000313" key="1">
    <source>
        <dbReference type="EMBL" id="OCK88373.1"/>
    </source>
</evidence>
<gene>
    <name evidence="1" type="ORF">K441DRAFT_589048</name>
</gene>
<dbReference type="Proteomes" id="UP000250078">
    <property type="component" value="Unassembled WGS sequence"/>
</dbReference>
<keyword evidence="2" id="KW-1185">Reference proteome</keyword>
<proteinExistence type="predicted"/>
<protein>
    <submittedName>
        <fullName evidence="1">Uncharacterized protein</fullName>
    </submittedName>
</protein>
<name>A0ACC8EPR4_9PEZI</name>